<dbReference type="Pfam" id="PF01969">
    <property type="entry name" value="Ni_insertion"/>
    <property type="match status" value="1"/>
</dbReference>
<keyword evidence="1" id="KW-0533">Nickel</keyword>
<reference evidence="2" key="1">
    <citation type="submission" date="2018-05" db="EMBL/GenBank/DDBJ databases">
        <authorList>
            <person name="Lanie J.A."/>
            <person name="Ng W.-L."/>
            <person name="Kazmierczak K.M."/>
            <person name="Andrzejewski T.M."/>
            <person name="Davidsen T.M."/>
            <person name="Wayne K.J."/>
            <person name="Tettelin H."/>
            <person name="Glass J.I."/>
            <person name="Rusch D."/>
            <person name="Podicherti R."/>
            <person name="Tsui H.-C.T."/>
            <person name="Winkler M.E."/>
        </authorList>
    </citation>
    <scope>NUCLEOTIDE SEQUENCE</scope>
</reference>
<gene>
    <name evidence="2" type="ORF">METZ01_LOCUS514349</name>
</gene>
<proteinExistence type="predicted"/>
<protein>
    <recommendedName>
        <fullName evidence="3">LarC family nickel insertion protein</fullName>
    </recommendedName>
</protein>
<evidence type="ECO:0000256" key="1">
    <source>
        <dbReference type="ARBA" id="ARBA00022596"/>
    </source>
</evidence>
<evidence type="ECO:0000313" key="2">
    <source>
        <dbReference type="EMBL" id="SVE61495.1"/>
    </source>
</evidence>
<dbReference type="AlphaFoldDB" id="A0A383EZ71"/>
<dbReference type="InterPro" id="IPR002822">
    <property type="entry name" value="Ni_insertion"/>
</dbReference>
<dbReference type="Gene3D" id="3.30.70.1380">
    <property type="entry name" value="Transcriptional regulatory protein pf0864 domain like"/>
    <property type="match status" value="1"/>
</dbReference>
<organism evidence="2">
    <name type="scientific">marine metagenome</name>
    <dbReference type="NCBI Taxonomy" id="408172"/>
    <lineage>
        <taxon>unclassified sequences</taxon>
        <taxon>metagenomes</taxon>
        <taxon>ecological metagenomes</taxon>
    </lineage>
</organism>
<accession>A0A383EZ71</accession>
<name>A0A383EZ71_9ZZZZ</name>
<sequence>LITPTGAALIAEFAEDFGPMRSLTPEKVGFGLGTRDCETRPNVLRAVLGKEIASTGGNDWETDTISVLETNLDDISSEVLGDFVERALNAGALDVVHTPIQMKKNRPGVQLSVLCAESDADKFSEMILRETSAFGVRRTLTERRKLQRETKTVTTPHGEVTVKLGLLNGEVVQVAPEYESCRAIAAQADVPLKAVYDAAVAAAR</sequence>
<dbReference type="Gene3D" id="3.10.20.300">
    <property type="entry name" value="mk0293 like domain"/>
    <property type="match status" value="1"/>
</dbReference>
<dbReference type="EMBL" id="UINC01229690">
    <property type="protein sequence ID" value="SVE61495.1"/>
    <property type="molecule type" value="Genomic_DNA"/>
</dbReference>
<evidence type="ECO:0008006" key="3">
    <source>
        <dbReference type="Google" id="ProtNLM"/>
    </source>
</evidence>
<dbReference type="PANTHER" id="PTHR36566">
    <property type="entry name" value="NICKEL INSERTION PROTEIN-RELATED"/>
    <property type="match status" value="1"/>
</dbReference>
<dbReference type="PANTHER" id="PTHR36566:SF1">
    <property type="entry name" value="PYRIDINIUM-3,5-BISTHIOCARBOXYLIC ACID MONONUCLEOTIDE NICKEL INSERTION PROTEIN"/>
    <property type="match status" value="1"/>
</dbReference>
<feature type="non-terminal residue" evidence="2">
    <location>
        <position position="1"/>
    </location>
</feature>